<name>A0A165GVJ8_EXIGL</name>
<keyword evidence="4 8" id="KW-1133">Transmembrane helix</keyword>
<feature type="compositionally biased region" description="Low complexity" evidence="7">
    <location>
        <begin position="193"/>
        <end position="204"/>
    </location>
</feature>
<evidence type="ECO:0000256" key="7">
    <source>
        <dbReference type="SAM" id="MobiDB-lite"/>
    </source>
</evidence>
<dbReference type="Pfam" id="PF09402">
    <property type="entry name" value="MSC"/>
    <property type="match status" value="1"/>
</dbReference>
<dbReference type="Gene3D" id="1.10.10.1180">
    <property type="entry name" value="MAN1, winged-helix domain"/>
    <property type="match status" value="1"/>
</dbReference>
<evidence type="ECO:0000256" key="5">
    <source>
        <dbReference type="ARBA" id="ARBA00023136"/>
    </source>
</evidence>
<feature type="domain" description="Man1/Src1-like C-terminal" evidence="9">
    <location>
        <begin position="335"/>
        <end position="709"/>
    </location>
</feature>
<dbReference type="PANTHER" id="PTHR47808">
    <property type="entry name" value="INNER NUCLEAR MEMBRANE PROTEIN HEH2-RELATED"/>
    <property type="match status" value="1"/>
</dbReference>
<organism evidence="10 11">
    <name type="scientific">Exidia glandulosa HHB12029</name>
    <dbReference type="NCBI Taxonomy" id="1314781"/>
    <lineage>
        <taxon>Eukaryota</taxon>
        <taxon>Fungi</taxon>
        <taxon>Dikarya</taxon>
        <taxon>Basidiomycota</taxon>
        <taxon>Agaricomycotina</taxon>
        <taxon>Agaricomycetes</taxon>
        <taxon>Auriculariales</taxon>
        <taxon>Exidiaceae</taxon>
        <taxon>Exidia</taxon>
    </lineage>
</organism>
<feature type="compositionally biased region" description="Acidic residues" evidence="7">
    <location>
        <begin position="136"/>
        <end position="149"/>
    </location>
</feature>
<dbReference type="EMBL" id="KV426035">
    <property type="protein sequence ID" value="KZV91073.1"/>
    <property type="molecule type" value="Genomic_DNA"/>
</dbReference>
<sequence>MAPTASDVIAQGKYLEPGFDPSKLTMPVLLGVLHYHGAAPAGQANKAALVKAFQENIAPNTARLGAERIARQGSQASDEGILDGMTGRQVNRPARKSEATTSTAKRASKEPAKRKRATDTKQLPLYRDELVPLKDDSDDEIVEDSEPEDAFPRARTKAKIKRDSNGRRLSDLVGGALSDDAKGDWSTDNPFQSGPDSSSPARPSSSRKRISAAPRESAATRKSQQLSSPTPPPPAEVAVARPSRRLSAPPRRAPARSPPKPRTPSPEEEEDEQVQQEEAIDELEAADEMDPSFRVEEDDEYNTAVSRRLASGDLVPYKKPVAAPFSTPTSVMLLLLLALSGSMLQYFKYQSAGVGFCEPGSNSNAVLRMREAQRVTATECSRRIAASHRDGENAQIVDDCTPLPLVPLPSATRCTPCPLHATTCTPNGEVTCDNGYLLQPHPLSHVPLLSSLLDGLPGFGPVALPPRCIVDTRRRMRVHNLAKWIEQYLAQRRGKKLCSGQAEADGDAASEAQKWGIPLRELKDVVSARSQQRAAAGNVEEVFSEAMAELARHSLVVYGNSAGEKYVSALQGDIGLACAVRVRARQTWQEWRAAVFALLGTFAGLIYGRSWLAARSRERARVAGLVQMSLDALRTQEFDHHTDPASTRHPYLSPPQLRDWVLQDEHSVSARKRLWSQVEKVVESNANVRANVEETDAGDELRVWRWVGSSGPRAVKYETPHRRPVA</sequence>
<evidence type="ECO:0000256" key="4">
    <source>
        <dbReference type="ARBA" id="ARBA00022989"/>
    </source>
</evidence>
<dbReference type="InterPro" id="IPR044780">
    <property type="entry name" value="Heh2/Src1"/>
</dbReference>
<evidence type="ECO:0000256" key="8">
    <source>
        <dbReference type="SAM" id="Phobius"/>
    </source>
</evidence>
<feature type="compositionally biased region" description="Acidic residues" evidence="7">
    <location>
        <begin position="266"/>
        <end position="278"/>
    </location>
</feature>
<evidence type="ECO:0000313" key="11">
    <source>
        <dbReference type="Proteomes" id="UP000077266"/>
    </source>
</evidence>
<feature type="transmembrane region" description="Helical" evidence="8">
    <location>
        <begin position="591"/>
        <end position="612"/>
    </location>
</feature>
<reference evidence="10 11" key="1">
    <citation type="journal article" date="2016" name="Mol. Biol. Evol.">
        <title>Comparative Genomics of Early-Diverging Mushroom-Forming Fungi Provides Insights into the Origins of Lignocellulose Decay Capabilities.</title>
        <authorList>
            <person name="Nagy L.G."/>
            <person name="Riley R."/>
            <person name="Tritt A."/>
            <person name="Adam C."/>
            <person name="Daum C."/>
            <person name="Floudas D."/>
            <person name="Sun H."/>
            <person name="Yadav J.S."/>
            <person name="Pangilinan J."/>
            <person name="Larsson K.H."/>
            <person name="Matsuura K."/>
            <person name="Barry K."/>
            <person name="Labutti K."/>
            <person name="Kuo R."/>
            <person name="Ohm R.A."/>
            <person name="Bhattacharya S.S."/>
            <person name="Shirouzu T."/>
            <person name="Yoshinaga Y."/>
            <person name="Martin F.M."/>
            <person name="Grigoriev I.V."/>
            <person name="Hibbett D.S."/>
        </authorList>
    </citation>
    <scope>NUCLEOTIDE SEQUENCE [LARGE SCALE GENOMIC DNA]</scope>
    <source>
        <strain evidence="10 11">HHB12029</strain>
    </source>
</reference>
<proteinExistence type="predicted"/>
<dbReference type="Proteomes" id="UP000077266">
    <property type="component" value="Unassembled WGS sequence"/>
</dbReference>
<feature type="compositionally biased region" description="Basic and acidic residues" evidence="7">
    <location>
        <begin position="126"/>
        <end position="135"/>
    </location>
</feature>
<evidence type="ECO:0000259" key="9">
    <source>
        <dbReference type="Pfam" id="PF09402"/>
    </source>
</evidence>
<dbReference type="GO" id="GO:0005637">
    <property type="term" value="C:nuclear inner membrane"/>
    <property type="evidence" value="ECO:0007669"/>
    <property type="project" value="UniProtKB-SubCell"/>
</dbReference>
<gene>
    <name evidence="10" type="ORF">EXIGLDRAFT_719704</name>
</gene>
<dbReference type="InParanoid" id="A0A165GVJ8"/>
<dbReference type="AlphaFoldDB" id="A0A165GVJ8"/>
<protein>
    <recommendedName>
        <fullName evidence="9">Man1/Src1-like C-terminal domain-containing protein</fullName>
    </recommendedName>
</protein>
<keyword evidence="5 8" id="KW-0472">Membrane</keyword>
<keyword evidence="2" id="KW-0597">Phosphoprotein</keyword>
<keyword evidence="3 8" id="KW-0812">Transmembrane</keyword>
<evidence type="ECO:0000313" key="10">
    <source>
        <dbReference type="EMBL" id="KZV91073.1"/>
    </source>
</evidence>
<evidence type="ECO:0000256" key="6">
    <source>
        <dbReference type="ARBA" id="ARBA00023242"/>
    </source>
</evidence>
<dbReference type="STRING" id="1314781.A0A165GVJ8"/>
<dbReference type="GO" id="GO:0003682">
    <property type="term" value="F:chromatin binding"/>
    <property type="evidence" value="ECO:0007669"/>
    <property type="project" value="InterPro"/>
</dbReference>
<dbReference type="GO" id="GO:0005783">
    <property type="term" value="C:endoplasmic reticulum"/>
    <property type="evidence" value="ECO:0007669"/>
    <property type="project" value="TreeGrafter"/>
</dbReference>
<keyword evidence="6" id="KW-0539">Nucleus</keyword>
<keyword evidence="11" id="KW-1185">Reference proteome</keyword>
<dbReference type="GO" id="GO:0034399">
    <property type="term" value="C:nuclear periphery"/>
    <property type="evidence" value="ECO:0007669"/>
    <property type="project" value="TreeGrafter"/>
</dbReference>
<dbReference type="GO" id="GO:0071763">
    <property type="term" value="P:nuclear membrane organization"/>
    <property type="evidence" value="ECO:0007669"/>
    <property type="project" value="TreeGrafter"/>
</dbReference>
<dbReference type="OrthoDB" id="5376590at2759"/>
<feature type="region of interest" description="Disordered" evidence="7">
    <location>
        <begin position="70"/>
        <end position="278"/>
    </location>
</feature>
<comment type="subcellular location">
    <subcellularLocation>
        <location evidence="1">Nucleus inner membrane</location>
    </subcellularLocation>
</comment>
<evidence type="ECO:0000256" key="1">
    <source>
        <dbReference type="ARBA" id="ARBA00004540"/>
    </source>
</evidence>
<evidence type="ECO:0000256" key="3">
    <source>
        <dbReference type="ARBA" id="ARBA00022692"/>
    </source>
</evidence>
<dbReference type="InterPro" id="IPR041885">
    <property type="entry name" value="MAN1_winged_helix_dom"/>
</dbReference>
<dbReference type="InterPro" id="IPR018996">
    <property type="entry name" value="Man1/Src1-like_C"/>
</dbReference>
<feature type="compositionally biased region" description="Low complexity" evidence="7">
    <location>
        <begin position="236"/>
        <end position="250"/>
    </location>
</feature>
<evidence type="ECO:0000256" key="2">
    <source>
        <dbReference type="ARBA" id="ARBA00022553"/>
    </source>
</evidence>
<accession>A0A165GVJ8</accession>
<feature type="compositionally biased region" description="Basic and acidic residues" evidence="7">
    <location>
        <begin position="161"/>
        <end position="170"/>
    </location>
</feature>
<dbReference type="PANTHER" id="PTHR47808:SF2">
    <property type="entry name" value="LEM DOMAIN-CONTAINING PROTEIN 2"/>
    <property type="match status" value="1"/>
</dbReference>